<evidence type="ECO:0000256" key="1">
    <source>
        <dbReference type="ARBA" id="ARBA00011245"/>
    </source>
</evidence>
<keyword evidence="4" id="KW-0732">Signal</keyword>
<evidence type="ECO:0000256" key="13">
    <source>
        <dbReference type="RuleBase" id="RU361183"/>
    </source>
</evidence>
<evidence type="ECO:0000256" key="6">
    <source>
        <dbReference type="ARBA" id="ARBA00022833"/>
    </source>
</evidence>
<keyword evidence="16" id="KW-1185">Reference proteome</keyword>
<feature type="binding site" evidence="12">
    <location>
        <position position="144"/>
    </location>
    <ligand>
        <name>Zn(2+)</name>
        <dbReference type="ChEBI" id="CHEBI:29105"/>
        <note>catalytic</note>
    </ligand>
</feature>
<dbReference type="PANTHER" id="PTHR10127">
    <property type="entry name" value="DISCOIDIN, CUB, EGF, LAMININ , AND ZINC METALLOPROTEASE DOMAIN CONTAINING"/>
    <property type="match status" value="1"/>
</dbReference>
<keyword evidence="5 12" id="KW-0378">Hydrolase</keyword>
<organism evidence="15 16">
    <name type="scientific">Oedothorax gibbosus</name>
    <dbReference type="NCBI Taxonomy" id="931172"/>
    <lineage>
        <taxon>Eukaryota</taxon>
        <taxon>Metazoa</taxon>
        <taxon>Ecdysozoa</taxon>
        <taxon>Arthropoda</taxon>
        <taxon>Chelicerata</taxon>
        <taxon>Arachnida</taxon>
        <taxon>Araneae</taxon>
        <taxon>Araneomorphae</taxon>
        <taxon>Entelegynae</taxon>
        <taxon>Araneoidea</taxon>
        <taxon>Linyphiidae</taxon>
        <taxon>Erigoninae</taxon>
        <taxon>Oedothorax</taxon>
    </lineage>
</organism>
<dbReference type="GO" id="GO:0006508">
    <property type="term" value="P:proteolysis"/>
    <property type="evidence" value="ECO:0007669"/>
    <property type="project" value="UniProtKB-KW"/>
</dbReference>
<dbReference type="FunFam" id="3.40.390.10:FF:000015">
    <property type="entry name" value="Meprin A subunit"/>
    <property type="match status" value="1"/>
</dbReference>
<name>A0AAV6V8V9_9ARAC</name>
<sequence>MLIEIEKFNASDYSVNENNTYVDPIEASGQFEGDIVLSKIQQRNAIRNEDLKWPGGVVPYTMPLFFGVQGRIMVALAVSEFSRNTCVRFVTRTNQTDYLALFRGGGCYSMVGRMGGKQELSLATDCDQMGIVIHEFMHALGFWHEQSRIDRDQYVRIRWENISPGTENNFQKYSAYIQQTLDEEYDYSSVLHYSGRAFSKNGRATVEPKQFMGNFVIGQRLGFSRTDIKKINKLYNCTGYF</sequence>
<dbReference type="Pfam" id="PF01400">
    <property type="entry name" value="Astacin"/>
    <property type="match status" value="1"/>
</dbReference>
<evidence type="ECO:0000313" key="16">
    <source>
        <dbReference type="Proteomes" id="UP000827092"/>
    </source>
</evidence>
<dbReference type="GO" id="GO:0008270">
    <property type="term" value="F:zinc ion binding"/>
    <property type="evidence" value="ECO:0007669"/>
    <property type="project" value="UniProtKB-UniRule"/>
</dbReference>
<evidence type="ECO:0000256" key="2">
    <source>
        <dbReference type="ARBA" id="ARBA00022670"/>
    </source>
</evidence>
<dbReference type="PROSITE" id="PS51864">
    <property type="entry name" value="ASTACIN"/>
    <property type="match status" value="1"/>
</dbReference>
<comment type="subunit">
    <text evidence="1">Monomer.</text>
</comment>
<keyword evidence="7 12" id="KW-0482">Metalloprotease</keyword>
<comment type="caution">
    <text evidence="15">The sequence shown here is derived from an EMBL/GenBank/DDBJ whole genome shotgun (WGS) entry which is preliminary data.</text>
</comment>
<dbReference type="Gene3D" id="3.40.390.10">
    <property type="entry name" value="Collagenase (Catalytic Domain)"/>
    <property type="match status" value="1"/>
</dbReference>
<dbReference type="InterPro" id="IPR034035">
    <property type="entry name" value="Astacin-like_dom"/>
</dbReference>
<accession>A0AAV6V8V9</accession>
<keyword evidence="2 12" id="KW-0645">Protease</keyword>
<evidence type="ECO:0000256" key="3">
    <source>
        <dbReference type="ARBA" id="ARBA00022723"/>
    </source>
</evidence>
<evidence type="ECO:0000313" key="15">
    <source>
        <dbReference type="EMBL" id="KAG8192041.1"/>
    </source>
</evidence>
<dbReference type="CDD" id="cd04280">
    <property type="entry name" value="ZnMc_astacin_like"/>
    <property type="match status" value="1"/>
</dbReference>
<comment type="caution">
    <text evidence="12">Lacks conserved residue(s) required for the propagation of feature annotation.</text>
</comment>
<dbReference type="AlphaFoldDB" id="A0AAV6V8V9"/>
<keyword evidence="3 12" id="KW-0479">Metal-binding</keyword>
<evidence type="ECO:0000256" key="7">
    <source>
        <dbReference type="ARBA" id="ARBA00023049"/>
    </source>
</evidence>
<dbReference type="SUPFAM" id="SSF55486">
    <property type="entry name" value="Metalloproteases ('zincins'), catalytic domain"/>
    <property type="match status" value="1"/>
</dbReference>
<evidence type="ECO:0000259" key="14">
    <source>
        <dbReference type="PROSITE" id="PS51864"/>
    </source>
</evidence>
<keyword evidence="6 12" id="KW-0862">Zinc</keyword>
<proteinExistence type="predicted"/>
<evidence type="ECO:0000256" key="9">
    <source>
        <dbReference type="ARBA" id="ARBA00023157"/>
    </source>
</evidence>
<keyword evidence="9" id="KW-1015">Disulfide bond</keyword>
<gene>
    <name evidence="15" type="ORF">JTE90_025307</name>
</gene>
<reference evidence="15 16" key="1">
    <citation type="journal article" date="2022" name="Nat. Ecol. Evol.">
        <title>A masculinizing supergene underlies an exaggerated male reproductive morph in a spider.</title>
        <authorList>
            <person name="Hendrickx F."/>
            <person name="De Corte Z."/>
            <person name="Sonet G."/>
            <person name="Van Belleghem S.M."/>
            <person name="Kostlbacher S."/>
            <person name="Vangestel C."/>
        </authorList>
    </citation>
    <scope>NUCLEOTIDE SEQUENCE [LARGE SCALE GENOMIC DNA]</scope>
    <source>
        <strain evidence="15">W744_W776</strain>
    </source>
</reference>
<dbReference type="PRINTS" id="PR00480">
    <property type="entry name" value="ASTACIN"/>
</dbReference>
<dbReference type="GO" id="GO:0004222">
    <property type="term" value="F:metalloendopeptidase activity"/>
    <property type="evidence" value="ECO:0007669"/>
    <property type="project" value="UniProtKB-UniRule"/>
</dbReference>
<dbReference type="InterPro" id="IPR024079">
    <property type="entry name" value="MetalloPept_cat_dom_sf"/>
</dbReference>
<feature type="binding site" evidence="12">
    <location>
        <position position="138"/>
    </location>
    <ligand>
        <name>Zn(2+)</name>
        <dbReference type="ChEBI" id="CHEBI:29105"/>
        <note>catalytic</note>
    </ligand>
</feature>
<evidence type="ECO:0000256" key="10">
    <source>
        <dbReference type="ARBA" id="ARBA00023180"/>
    </source>
</evidence>
<feature type="active site" evidence="12">
    <location>
        <position position="135"/>
    </location>
</feature>
<evidence type="ECO:0000256" key="11">
    <source>
        <dbReference type="ARBA" id="ARBA00025529"/>
    </source>
</evidence>
<dbReference type="EC" id="3.4.24.-" evidence="13"/>
<evidence type="ECO:0000256" key="4">
    <source>
        <dbReference type="ARBA" id="ARBA00022729"/>
    </source>
</evidence>
<dbReference type="PANTHER" id="PTHR10127:SF780">
    <property type="entry name" value="METALLOENDOPEPTIDASE"/>
    <property type="match status" value="1"/>
</dbReference>
<dbReference type="Proteomes" id="UP000827092">
    <property type="component" value="Unassembled WGS sequence"/>
</dbReference>
<feature type="domain" description="Peptidase M12A" evidence="14">
    <location>
        <begin position="44"/>
        <end position="238"/>
    </location>
</feature>
<keyword evidence="10" id="KW-0325">Glycoprotein</keyword>
<evidence type="ECO:0000256" key="8">
    <source>
        <dbReference type="ARBA" id="ARBA00023145"/>
    </source>
</evidence>
<dbReference type="SMART" id="SM00235">
    <property type="entry name" value="ZnMc"/>
    <property type="match status" value="1"/>
</dbReference>
<keyword evidence="8" id="KW-0865">Zymogen</keyword>
<dbReference type="EMBL" id="JAFNEN010000146">
    <property type="protein sequence ID" value="KAG8192041.1"/>
    <property type="molecule type" value="Genomic_DNA"/>
</dbReference>
<comment type="function">
    <text evidence="11">Zinc metalloprotease. Provoques deadhesion of endothelial cells from cell cultures, and also degradation of fibronectin, fibrinogen and gelatin in vitro. Its role in the venom is not fully understood but it might act as a spreading factor that facilitates diffusion of other venom toxins. Alternatively, it might be involved in the proteolytic processing of other venom toxins or it might play a role in extra-oral digestion of prey.</text>
</comment>
<evidence type="ECO:0000256" key="12">
    <source>
        <dbReference type="PROSITE-ProRule" id="PRU01211"/>
    </source>
</evidence>
<protein>
    <recommendedName>
        <fullName evidence="13">Metalloendopeptidase</fullName>
        <ecNumber evidence="13">3.4.24.-</ecNumber>
    </recommendedName>
</protein>
<comment type="cofactor">
    <cofactor evidence="12 13">
        <name>Zn(2+)</name>
        <dbReference type="ChEBI" id="CHEBI:29105"/>
    </cofactor>
    <text evidence="12 13">Binds 1 zinc ion per subunit.</text>
</comment>
<evidence type="ECO:0000256" key="5">
    <source>
        <dbReference type="ARBA" id="ARBA00022801"/>
    </source>
</evidence>
<feature type="binding site" evidence="12">
    <location>
        <position position="134"/>
    </location>
    <ligand>
        <name>Zn(2+)</name>
        <dbReference type="ChEBI" id="CHEBI:29105"/>
        <note>catalytic</note>
    </ligand>
</feature>
<dbReference type="InterPro" id="IPR001506">
    <property type="entry name" value="Peptidase_M12A"/>
</dbReference>
<dbReference type="InterPro" id="IPR006026">
    <property type="entry name" value="Peptidase_Metallo"/>
</dbReference>